<dbReference type="InterPro" id="IPR002933">
    <property type="entry name" value="Peptidase_M20"/>
</dbReference>
<feature type="binding site" description="in other chain" evidence="7">
    <location>
        <position position="194"/>
    </location>
    <ligand>
        <name>substrate</name>
        <note>ligand shared between homodimeric partners</note>
    </ligand>
</feature>
<keyword evidence="2" id="KW-0645">Protease</keyword>
<sequence>MSSFEAISKEIEANKDKFIQRLRDAVEIPSISAEAAHRGDVCKMLNWAQELFQKLGVKCEQKPNGVQTLPDGTTIDLPPILFGQLGSDPNKKTLLVYGHLDVQPAAKSDGWDTEPFQLIEKDGKLFGRGSTDDKGPVIAWANAIETMQKLNVPVPVNIKFVFEGMEESGSEGLDDVLRANKEFLSDVDFTCISDNYWLGKKKPCLTYGLRGISYYTVEVSGVSQDLHSGVYGGAIFEPMNDLIWLMSQLTTVHGQINIPGLSKLVAPVTEEEMKTYETIDFDHDDFRADVGAPKLLKSTKHELLMNRWRFPSLSLHGIEGAFSGPGAKTVIPSKVIGKFSIRTVPDMEPKAVDELVLKYLNDLWAQRGSPNAFKPVALQGGRPWVAEHDHPNFEAGKRAIQKVFGVAPDLTREGGSIPVTLTFQELTGQNVMLLPIGSCNDMAHSQNEKIDVSNYINGTKVLAAYLLELAA</sequence>
<feature type="binding site" evidence="7">
    <location>
        <position position="329"/>
    </location>
    <ligand>
        <name>substrate</name>
        <note>ligand shared between homodimeric partners</note>
    </ligand>
</feature>
<dbReference type="Gene3D" id="3.30.70.360">
    <property type="match status" value="1"/>
</dbReference>
<proteinExistence type="inferred from homology"/>
<feature type="binding site" description="in other chain" evidence="7">
    <location>
        <position position="416"/>
    </location>
    <ligand>
        <name>substrate</name>
        <note>ligand shared between homodimeric partners</note>
    </ligand>
</feature>
<keyword evidence="11" id="KW-1185">Reference proteome</keyword>
<keyword evidence="5" id="KW-0482">Metalloprotease</keyword>
<evidence type="ECO:0000256" key="9">
    <source>
        <dbReference type="PIRSR" id="PIRSR037242-4"/>
    </source>
</evidence>
<dbReference type="GO" id="GO:0070573">
    <property type="term" value="F:metallodipeptidase activity"/>
    <property type="evidence" value="ECO:0007669"/>
    <property type="project" value="InterPro"/>
</dbReference>
<keyword evidence="3 8" id="KW-0479">Metal-binding</keyword>
<feature type="active site" description="Proton acceptor" evidence="6">
    <location>
        <position position="166"/>
    </location>
</feature>
<dbReference type="GO" id="GO:0046872">
    <property type="term" value="F:metal ion binding"/>
    <property type="evidence" value="ECO:0007669"/>
    <property type="project" value="UniProtKB-KW"/>
</dbReference>
<dbReference type="Pfam" id="PF07687">
    <property type="entry name" value="M20_dimer"/>
    <property type="match status" value="1"/>
</dbReference>
<dbReference type="SUPFAM" id="SSF53187">
    <property type="entry name" value="Zn-dependent exopeptidases"/>
    <property type="match status" value="1"/>
</dbReference>
<dbReference type="PANTHER" id="PTHR43270:SF4">
    <property type="entry name" value="CARNOSINE DIPEPTIDASE 2, ISOFORM A"/>
    <property type="match status" value="1"/>
</dbReference>
<evidence type="ECO:0000256" key="2">
    <source>
        <dbReference type="ARBA" id="ARBA00022670"/>
    </source>
</evidence>
<feature type="binding site" evidence="8">
    <location>
        <position position="167"/>
    </location>
    <ligand>
        <name>Mn(2+)</name>
        <dbReference type="ChEBI" id="CHEBI:29035"/>
        <label>1</label>
    </ligand>
</feature>
<organism evidence="11 12">
    <name type="scientific">Steinernema glaseri</name>
    <dbReference type="NCBI Taxonomy" id="37863"/>
    <lineage>
        <taxon>Eukaryota</taxon>
        <taxon>Metazoa</taxon>
        <taxon>Ecdysozoa</taxon>
        <taxon>Nematoda</taxon>
        <taxon>Chromadorea</taxon>
        <taxon>Rhabditida</taxon>
        <taxon>Tylenchina</taxon>
        <taxon>Panagrolaimomorpha</taxon>
        <taxon>Strongyloidoidea</taxon>
        <taxon>Steinernematidae</taxon>
        <taxon>Steinernema</taxon>
    </lineage>
</organism>
<dbReference type="Pfam" id="PF01546">
    <property type="entry name" value="Peptidase_M20"/>
    <property type="match status" value="1"/>
</dbReference>
<evidence type="ECO:0000256" key="1">
    <source>
        <dbReference type="ARBA" id="ARBA00006247"/>
    </source>
</evidence>
<evidence type="ECO:0000256" key="7">
    <source>
        <dbReference type="PIRSR" id="PIRSR037242-2"/>
    </source>
</evidence>
<evidence type="ECO:0000256" key="3">
    <source>
        <dbReference type="ARBA" id="ARBA00022723"/>
    </source>
</evidence>
<keyword evidence="4" id="KW-0378">Hydrolase</keyword>
<keyword evidence="8" id="KW-0464">Manganese</keyword>
<evidence type="ECO:0000256" key="6">
    <source>
        <dbReference type="PIRSR" id="PIRSR037242-1"/>
    </source>
</evidence>
<evidence type="ECO:0000259" key="10">
    <source>
        <dbReference type="Pfam" id="PF07687"/>
    </source>
</evidence>
<dbReference type="CDD" id="cd05676">
    <property type="entry name" value="M20_dipept_like_CNDP"/>
    <property type="match status" value="1"/>
</dbReference>
<feature type="binding site" evidence="8">
    <location>
        <position position="444"/>
    </location>
    <ligand>
        <name>Mn(2+)</name>
        <dbReference type="ChEBI" id="CHEBI:29035"/>
        <label>1</label>
    </ligand>
</feature>
<feature type="active site" evidence="6">
    <location>
        <position position="101"/>
    </location>
</feature>
<feature type="site" description="Important for catalytic activity" evidence="9">
    <location>
        <position position="227"/>
    </location>
</feature>
<evidence type="ECO:0000256" key="8">
    <source>
        <dbReference type="PIRSR" id="PIRSR037242-3"/>
    </source>
</evidence>
<feature type="binding site" evidence="8">
    <location>
        <position position="132"/>
    </location>
    <ligand>
        <name>Mn(2+)</name>
        <dbReference type="ChEBI" id="CHEBI:29035"/>
        <label>2</label>
    </ligand>
</feature>
<comment type="similarity">
    <text evidence="1">Belongs to the peptidase M20A family.</text>
</comment>
<feature type="binding site" evidence="8">
    <location>
        <position position="99"/>
    </location>
    <ligand>
        <name>Mn(2+)</name>
        <dbReference type="ChEBI" id="CHEBI:29035"/>
        <label>2</label>
    </ligand>
</feature>
<dbReference type="InterPro" id="IPR051458">
    <property type="entry name" value="Cyt/Met_Dipeptidase"/>
</dbReference>
<evidence type="ECO:0000313" key="12">
    <source>
        <dbReference type="WBParaSite" id="L893_g19183.t1"/>
    </source>
</evidence>
<evidence type="ECO:0000313" key="11">
    <source>
        <dbReference type="Proteomes" id="UP000095287"/>
    </source>
</evidence>
<dbReference type="WBParaSite" id="L893_g19183.t1">
    <property type="protein sequence ID" value="L893_g19183.t1"/>
    <property type="gene ID" value="L893_g19183"/>
</dbReference>
<accession>A0A1I7YS90</accession>
<dbReference type="InterPro" id="IPR011650">
    <property type="entry name" value="Peptidase_M20_dimer"/>
</dbReference>
<dbReference type="Proteomes" id="UP000095287">
    <property type="component" value="Unplaced"/>
</dbReference>
<dbReference type="GO" id="GO:0006508">
    <property type="term" value="P:proteolysis"/>
    <property type="evidence" value="ECO:0007669"/>
    <property type="project" value="UniProtKB-KW"/>
</dbReference>
<feature type="binding site" description="in other chain" evidence="7">
    <location>
        <position position="342"/>
    </location>
    <ligand>
        <name>substrate</name>
        <note>ligand shared between homodimeric partners</note>
    </ligand>
</feature>
<feature type="binding site" evidence="7">
    <location>
        <position position="227"/>
    </location>
    <ligand>
        <name>substrate</name>
        <note>ligand shared between homodimeric partners</note>
    </ligand>
</feature>
<dbReference type="PANTHER" id="PTHR43270">
    <property type="entry name" value="BETA-ALA-HIS DIPEPTIDASE"/>
    <property type="match status" value="1"/>
</dbReference>
<feature type="binding site" evidence="8">
    <location>
        <position position="132"/>
    </location>
    <ligand>
        <name>Mn(2+)</name>
        <dbReference type="ChEBI" id="CHEBI:29035"/>
        <label>1</label>
    </ligand>
</feature>
<name>A0A1I7YS90_9BILA</name>
<feature type="domain" description="Peptidase M20 dimerisation" evidence="10">
    <location>
        <begin position="207"/>
        <end position="363"/>
    </location>
</feature>
<dbReference type="Gene3D" id="3.40.630.10">
    <property type="entry name" value="Zn peptidases"/>
    <property type="match status" value="1"/>
</dbReference>
<protein>
    <submittedName>
        <fullName evidence="12">M20_dimer domain-containing protein</fullName>
    </submittedName>
</protein>
<evidence type="ECO:0000256" key="4">
    <source>
        <dbReference type="ARBA" id="ARBA00022801"/>
    </source>
</evidence>
<dbReference type="AlphaFoldDB" id="A0A1I7YS90"/>
<feature type="binding site" description="in other chain" evidence="7">
    <location>
        <position position="444"/>
    </location>
    <ligand>
        <name>substrate</name>
        <note>ligand shared between homodimeric partners</note>
    </ligand>
</feature>
<dbReference type="InterPro" id="IPR017153">
    <property type="entry name" value="CNDP/DUG1"/>
</dbReference>
<reference evidence="12" key="1">
    <citation type="submission" date="2016-11" db="UniProtKB">
        <authorList>
            <consortium name="WormBaseParasite"/>
        </authorList>
    </citation>
    <scope>IDENTIFICATION</scope>
</reference>
<evidence type="ECO:0000256" key="5">
    <source>
        <dbReference type="ARBA" id="ARBA00023049"/>
    </source>
</evidence>
<dbReference type="PIRSF" id="PIRSF037242">
    <property type="entry name" value="CNDP_dipeptidase"/>
    <property type="match status" value="1"/>
</dbReference>
<feature type="binding site" evidence="8">
    <location>
        <position position="194"/>
    </location>
    <ligand>
        <name>Mn(2+)</name>
        <dbReference type="ChEBI" id="CHEBI:29035"/>
        <label>2</label>
    </ligand>
</feature>
<comment type="cofactor">
    <cofactor evidence="8">
        <name>Mn(2+)</name>
        <dbReference type="ChEBI" id="CHEBI:29035"/>
    </cofactor>
    <text evidence="8">Binds 2 manganese ions per subunit.</text>
</comment>